<protein>
    <recommendedName>
        <fullName evidence="1">Phosphoribulokinase/uridine kinase domain-containing protein</fullName>
    </recommendedName>
</protein>
<dbReference type="EMBL" id="JACMSC010000015">
    <property type="protein sequence ID" value="KAG6488247.1"/>
    <property type="molecule type" value="Genomic_DNA"/>
</dbReference>
<evidence type="ECO:0000313" key="3">
    <source>
        <dbReference type="Proteomes" id="UP000734854"/>
    </source>
</evidence>
<gene>
    <name evidence="2" type="ORF">ZIOFF_057006</name>
</gene>
<keyword evidence="3" id="KW-1185">Reference proteome</keyword>
<comment type="caution">
    <text evidence="2">The sequence shown here is derived from an EMBL/GenBank/DDBJ whole genome shotgun (WGS) entry which is preliminary data.</text>
</comment>
<dbReference type="InterPro" id="IPR027417">
    <property type="entry name" value="P-loop_NTPase"/>
</dbReference>
<dbReference type="AlphaFoldDB" id="A0A8J5FHP9"/>
<dbReference type="GO" id="GO:0016301">
    <property type="term" value="F:kinase activity"/>
    <property type="evidence" value="ECO:0007669"/>
    <property type="project" value="InterPro"/>
</dbReference>
<dbReference type="Gene3D" id="3.40.50.300">
    <property type="entry name" value="P-loop containing nucleotide triphosphate hydrolases"/>
    <property type="match status" value="1"/>
</dbReference>
<accession>A0A8J5FHP9</accession>
<name>A0A8J5FHP9_ZINOF</name>
<evidence type="ECO:0000313" key="2">
    <source>
        <dbReference type="EMBL" id="KAG6488247.1"/>
    </source>
</evidence>
<dbReference type="Proteomes" id="UP000734854">
    <property type="component" value="Unassembled WGS sequence"/>
</dbReference>
<dbReference type="GO" id="GO:0005524">
    <property type="term" value="F:ATP binding"/>
    <property type="evidence" value="ECO:0007669"/>
    <property type="project" value="InterPro"/>
</dbReference>
<organism evidence="2 3">
    <name type="scientific">Zingiber officinale</name>
    <name type="common">Ginger</name>
    <name type="synonym">Amomum zingiber</name>
    <dbReference type="NCBI Taxonomy" id="94328"/>
    <lineage>
        <taxon>Eukaryota</taxon>
        <taxon>Viridiplantae</taxon>
        <taxon>Streptophyta</taxon>
        <taxon>Embryophyta</taxon>
        <taxon>Tracheophyta</taxon>
        <taxon>Spermatophyta</taxon>
        <taxon>Magnoliopsida</taxon>
        <taxon>Liliopsida</taxon>
        <taxon>Zingiberales</taxon>
        <taxon>Zingiberaceae</taxon>
        <taxon>Zingiber</taxon>
    </lineage>
</organism>
<dbReference type="Pfam" id="PF00485">
    <property type="entry name" value="PRK"/>
    <property type="match status" value="1"/>
</dbReference>
<dbReference type="InterPro" id="IPR006083">
    <property type="entry name" value="PRK/URK"/>
</dbReference>
<dbReference type="PANTHER" id="PTHR10285">
    <property type="entry name" value="URIDINE KINASE"/>
    <property type="match status" value="1"/>
</dbReference>
<feature type="domain" description="Phosphoribulokinase/uridine kinase" evidence="1">
    <location>
        <begin position="76"/>
        <end position="192"/>
    </location>
</feature>
<proteinExistence type="predicted"/>
<evidence type="ECO:0000259" key="1">
    <source>
        <dbReference type="Pfam" id="PF00485"/>
    </source>
</evidence>
<sequence length="340" mass="37908">MHNEFPDDAKALQLFLDACAEWFLELNGLMWIKLCQGSRGGVRNIQGGENLVTLCSVKNCSSSSINQSSPSSYPYVVPFVDIDAFDTEHLISCMEKLRHGLAVDVPNYDFITHKRKLPPRKVYQSYYEHDKVNPSDVIILEGILVFHDSRVREMMNMKIFVDTDADVRLARRIRRDTAEKGRDLKTVLDQVGLSIFAKHSKYGSSSDRWTSLDVYATCFESFAIVLQSGGYERIDASVSLGLRKTEWQMDELGMLFRGEQLAKLGDLLCCDFIPPVVPIDKCMKGGRISVDLFEGSVHHAVQWPGLLPSGSGQQQRVQKCSGDVCGSVASDLISTSGEPA</sequence>
<dbReference type="SUPFAM" id="SSF52540">
    <property type="entry name" value="P-loop containing nucleoside triphosphate hydrolases"/>
    <property type="match status" value="1"/>
</dbReference>
<reference evidence="2 3" key="1">
    <citation type="submission" date="2020-08" db="EMBL/GenBank/DDBJ databases">
        <title>Plant Genome Project.</title>
        <authorList>
            <person name="Zhang R.-G."/>
        </authorList>
    </citation>
    <scope>NUCLEOTIDE SEQUENCE [LARGE SCALE GENOMIC DNA]</scope>
    <source>
        <tissue evidence="2">Rhizome</tissue>
    </source>
</reference>